<evidence type="ECO:0000256" key="10">
    <source>
        <dbReference type="HAMAP-Rule" id="MF_00185"/>
    </source>
</evidence>
<feature type="region of interest" description="Interaction with substrate tRNA" evidence="10">
    <location>
        <begin position="48"/>
        <end position="51"/>
    </location>
</feature>
<name>W6TDZ5_HOLOB</name>
<evidence type="ECO:0000256" key="9">
    <source>
        <dbReference type="ARBA" id="ARBA00049563"/>
    </source>
</evidence>
<keyword evidence="6 10" id="KW-0547">Nucleotide-binding</keyword>
<dbReference type="EC" id="2.5.1.75" evidence="10"/>
<feature type="binding site" evidence="10">
    <location>
        <begin position="25"/>
        <end position="30"/>
    </location>
    <ligand>
        <name>substrate</name>
    </ligand>
</feature>
<organism evidence="14 15">
    <name type="scientific">Holospora obtusa F1</name>
    <dbReference type="NCBI Taxonomy" id="1399147"/>
    <lineage>
        <taxon>Bacteria</taxon>
        <taxon>Pseudomonadati</taxon>
        <taxon>Pseudomonadota</taxon>
        <taxon>Alphaproteobacteria</taxon>
        <taxon>Holosporales</taxon>
        <taxon>Holosporaceae</taxon>
        <taxon>Holospora</taxon>
    </lineage>
</organism>
<feature type="site" description="Interaction with substrate tRNA" evidence="10">
    <location>
        <position position="115"/>
    </location>
</feature>
<dbReference type="GO" id="GO:0052381">
    <property type="term" value="F:tRNA dimethylallyltransferase activity"/>
    <property type="evidence" value="ECO:0007669"/>
    <property type="project" value="UniProtKB-UniRule"/>
</dbReference>
<evidence type="ECO:0000256" key="13">
    <source>
        <dbReference type="RuleBase" id="RU003785"/>
    </source>
</evidence>
<keyword evidence="7 10" id="KW-0067">ATP-binding</keyword>
<evidence type="ECO:0000256" key="1">
    <source>
        <dbReference type="ARBA" id="ARBA00001946"/>
    </source>
</evidence>
<dbReference type="GO" id="GO:0006400">
    <property type="term" value="P:tRNA modification"/>
    <property type="evidence" value="ECO:0007669"/>
    <property type="project" value="TreeGrafter"/>
</dbReference>
<dbReference type="AlphaFoldDB" id="W6TDZ5"/>
<feature type="region of interest" description="Interaction with substrate tRNA" evidence="10">
    <location>
        <begin position="170"/>
        <end position="174"/>
    </location>
</feature>
<comment type="caution">
    <text evidence="10">Lacks conserved residue(s) required for the propagation of feature annotation.</text>
</comment>
<reference evidence="14 15" key="1">
    <citation type="journal article" date="2014" name="FEMS Microbiol. Lett.">
        <title>Draft genome sequences of three Holospora species (Holospora obtusa, Holospora undulata, and Holospora elegans), endonuclear symbiotic bacteria of the ciliate Paramecium caudatum.</title>
        <authorList>
            <person name="Dohra H."/>
            <person name="Tanaka K."/>
            <person name="Suzuki T."/>
            <person name="Fujishima M."/>
            <person name="Suzuki H."/>
        </authorList>
    </citation>
    <scope>NUCLEOTIDE SEQUENCE [LARGE SCALE GENOMIC DNA]</scope>
    <source>
        <strain evidence="14 15">F1</strain>
    </source>
</reference>
<evidence type="ECO:0000256" key="4">
    <source>
        <dbReference type="ARBA" id="ARBA00022679"/>
    </source>
</evidence>
<evidence type="ECO:0000256" key="11">
    <source>
        <dbReference type="RuleBase" id="RU003783"/>
    </source>
</evidence>
<dbReference type="STRING" id="1399147.P618_200995"/>
<evidence type="ECO:0000313" key="14">
    <source>
        <dbReference type="EMBL" id="ETZ06834.1"/>
    </source>
</evidence>
<comment type="function">
    <text evidence="2 10 12">Catalyzes the transfer of a dimethylallyl group onto the adenine at position 37 in tRNAs that read codons beginning with uridine, leading to the formation of N6-(dimethylallyl)adenosine (i(6)A).</text>
</comment>
<evidence type="ECO:0000256" key="5">
    <source>
        <dbReference type="ARBA" id="ARBA00022694"/>
    </source>
</evidence>
<keyword evidence="4 10" id="KW-0808">Transferase</keyword>
<sequence length="299" mass="34587">MCMDTLNLEYLLHHPFPLVCLAGPTASGKSNLALKIAKKYNGVIINADSRQVYQGLPLLTAQPSLQDIQEVPHELYQYVPNKNPERTVMQWIVDVVQKVNECHRSGVLPILVGGSGFYIHALESGLSNIPLVPRIQEEDVLAKYPNHSLYEILEKVDKCSAKKIMIQDKQRILRALSIYFFTEKPLSFWQTFQKNTHLSQCLWYKIFIQVEKTLLKQRIQARFHLACSKGLYEEISNFPLIPDSPLSRSIGIKALKFSQHLGYFGVEAETMFLIETWRYAKRQRTWFQKYFIPNLTIQL</sequence>
<dbReference type="GO" id="GO:0005524">
    <property type="term" value="F:ATP binding"/>
    <property type="evidence" value="ECO:0007669"/>
    <property type="project" value="UniProtKB-UniRule"/>
</dbReference>
<comment type="caution">
    <text evidence="14">The sequence shown here is derived from an EMBL/GenBank/DDBJ whole genome shotgun (WGS) entry which is preliminary data.</text>
</comment>
<comment type="catalytic activity">
    <reaction evidence="9 10 11">
        <text>adenosine(37) in tRNA + dimethylallyl diphosphate = N(6)-dimethylallyladenosine(37) in tRNA + diphosphate</text>
        <dbReference type="Rhea" id="RHEA:26482"/>
        <dbReference type="Rhea" id="RHEA-COMP:10162"/>
        <dbReference type="Rhea" id="RHEA-COMP:10375"/>
        <dbReference type="ChEBI" id="CHEBI:33019"/>
        <dbReference type="ChEBI" id="CHEBI:57623"/>
        <dbReference type="ChEBI" id="CHEBI:74411"/>
        <dbReference type="ChEBI" id="CHEBI:74415"/>
        <dbReference type="EC" id="2.5.1.75"/>
    </reaction>
</comment>
<dbReference type="PANTHER" id="PTHR11088:SF60">
    <property type="entry name" value="TRNA DIMETHYLALLYLTRANSFERASE"/>
    <property type="match status" value="1"/>
</dbReference>
<evidence type="ECO:0000256" key="3">
    <source>
        <dbReference type="ARBA" id="ARBA00005842"/>
    </source>
</evidence>
<accession>W6TDZ5</accession>
<dbReference type="InterPro" id="IPR018022">
    <property type="entry name" value="IPT"/>
</dbReference>
<evidence type="ECO:0000313" key="15">
    <source>
        <dbReference type="Proteomes" id="UP000019112"/>
    </source>
</evidence>
<keyword evidence="8 10" id="KW-0460">Magnesium</keyword>
<feature type="site" description="Interaction with substrate tRNA" evidence="10">
    <location>
        <position position="134"/>
    </location>
</feature>
<comment type="cofactor">
    <cofactor evidence="1 10">
        <name>Mg(2+)</name>
        <dbReference type="ChEBI" id="CHEBI:18420"/>
    </cofactor>
</comment>
<dbReference type="HAMAP" id="MF_00185">
    <property type="entry name" value="IPP_trans"/>
    <property type="match status" value="1"/>
</dbReference>
<dbReference type="Proteomes" id="UP000019112">
    <property type="component" value="Unassembled WGS sequence"/>
</dbReference>
<evidence type="ECO:0000256" key="12">
    <source>
        <dbReference type="RuleBase" id="RU003784"/>
    </source>
</evidence>
<evidence type="ECO:0000256" key="6">
    <source>
        <dbReference type="ARBA" id="ARBA00022741"/>
    </source>
</evidence>
<evidence type="ECO:0000256" key="2">
    <source>
        <dbReference type="ARBA" id="ARBA00003213"/>
    </source>
</evidence>
<dbReference type="PANTHER" id="PTHR11088">
    <property type="entry name" value="TRNA DIMETHYLALLYLTRANSFERASE"/>
    <property type="match status" value="1"/>
</dbReference>
<dbReference type="Gene3D" id="3.40.50.300">
    <property type="entry name" value="P-loop containing nucleotide triphosphate hydrolases"/>
    <property type="match status" value="1"/>
</dbReference>
<protein>
    <recommendedName>
        <fullName evidence="10">tRNA dimethylallyltransferase</fullName>
        <ecNumber evidence="10">2.5.1.75</ecNumber>
    </recommendedName>
    <alternativeName>
        <fullName evidence="10">Dimethylallyl diphosphate:tRNA dimethylallyltransferase</fullName>
        <shortName evidence="10">DMAPP:tRNA dimethylallyltransferase</shortName>
        <shortName evidence="10">DMATase</shortName>
    </alternativeName>
    <alternativeName>
        <fullName evidence="10">Isopentenyl-diphosphate:tRNA isopentenyltransferase</fullName>
        <shortName evidence="10">IPP transferase</shortName>
        <shortName evidence="10">IPPT</shortName>
        <shortName evidence="10">IPTase</shortName>
    </alternativeName>
</protein>
<gene>
    <name evidence="10" type="primary">miaA</name>
    <name evidence="14" type="ORF">P618_200995</name>
</gene>
<comment type="similarity">
    <text evidence="3 10 13">Belongs to the IPP transferase family.</text>
</comment>
<dbReference type="Pfam" id="PF01715">
    <property type="entry name" value="IPPT"/>
    <property type="match status" value="1"/>
</dbReference>
<feature type="binding site" evidence="10">
    <location>
        <begin position="23"/>
        <end position="30"/>
    </location>
    <ligand>
        <name>ATP</name>
        <dbReference type="ChEBI" id="CHEBI:30616"/>
    </ligand>
</feature>
<dbReference type="NCBIfam" id="TIGR00174">
    <property type="entry name" value="miaA"/>
    <property type="match status" value="1"/>
</dbReference>
<dbReference type="eggNOG" id="COG0324">
    <property type="taxonomic scope" value="Bacteria"/>
</dbReference>
<dbReference type="SUPFAM" id="SSF52540">
    <property type="entry name" value="P-loop containing nucleoside triphosphate hydrolases"/>
    <property type="match status" value="2"/>
</dbReference>
<evidence type="ECO:0000256" key="8">
    <source>
        <dbReference type="ARBA" id="ARBA00022842"/>
    </source>
</evidence>
<dbReference type="EMBL" id="AWTR02000082">
    <property type="protein sequence ID" value="ETZ06834.1"/>
    <property type="molecule type" value="Genomic_DNA"/>
</dbReference>
<evidence type="ECO:0000256" key="7">
    <source>
        <dbReference type="ARBA" id="ARBA00022840"/>
    </source>
</evidence>
<keyword evidence="5 10" id="KW-0819">tRNA processing</keyword>
<dbReference type="Gene3D" id="1.10.20.140">
    <property type="match status" value="1"/>
</dbReference>
<proteinExistence type="inferred from homology"/>
<dbReference type="InterPro" id="IPR039657">
    <property type="entry name" value="Dimethylallyltransferase"/>
</dbReference>
<keyword evidence="15" id="KW-1185">Reference proteome</keyword>
<dbReference type="InterPro" id="IPR027417">
    <property type="entry name" value="P-loop_NTPase"/>
</dbReference>
<comment type="subunit">
    <text evidence="10">Monomer.</text>
</comment>